<dbReference type="STRING" id="1834181.A5880_000093"/>
<gene>
    <name evidence="2" type="ORF">A5880_000093</name>
    <name evidence="1" type="ORF">A5880_002188</name>
</gene>
<dbReference type="EMBL" id="NGLE02000001">
    <property type="protein sequence ID" value="MEI5994602.1"/>
    <property type="molecule type" value="Genomic_DNA"/>
</dbReference>
<accession>A0A242CGP0</accession>
<sequence length="124" mass="14579">MNNIDSIMSKYNIQQVVKIKDFLLSEIDSDNIEETIDFVKSSNQEKKSKFQDIMYDGERYSGLFIEGNQYLISSSNHEVMIIDSISEEHGVDKDSTRIEFSLEDFIFLLKNKKDALEYEEREME</sequence>
<dbReference type="OrthoDB" id="1827292at2"/>
<reference evidence="2" key="1">
    <citation type="submission" date="2017-05" db="EMBL/GenBank/DDBJ databases">
        <title>The Genome Sequence of Enterococcus sp. 4G2_DIV0659.</title>
        <authorList>
            <consortium name="The Broad Institute Genomics Platform"/>
            <consortium name="The Broad Institute Genomic Center for Infectious Diseases"/>
            <person name="Earl A."/>
            <person name="Manson A."/>
            <person name="Schwartman J."/>
            <person name="Gilmore M."/>
            <person name="Abouelleil A."/>
            <person name="Cao P."/>
            <person name="Chapman S."/>
            <person name="Cusick C."/>
            <person name="Shea T."/>
            <person name="Young S."/>
            <person name="Neafsey D."/>
            <person name="Nusbaum C."/>
            <person name="Birren B."/>
        </authorList>
    </citation>
    <scope>NUCLEOTIDE SEQUENCE [LARGE SCALE GENOMIC DNA]</scope>
    <source>
        <strain evidence="2">4G2_DIV0659</strain>
    </source>
</reference>
<protein>
    <submittedName>
        <fullName evidence="2">Uncharacterized protein</fullName>
    </submittedName>
</protein>
<reference evidence="1 3" key="2">
    <citation type="submission" date="2018-07" db="EMBL/GenBank/DDBJ databases">
        <title>The Genome Sequence of Enterococcus sp. DIV0659b.</title>
        <authorList>
            <consortium name="The Broad Institute Genomics Platform"/>
            <consortium name="The Broad Institute Genomic Center for Infectious Diseases"/>
            <person name="Earl A."/>
            <person name="Manson A."/>
            <person name="Schwartman J."/>
            <person name="Gilmore M."/>
            <person name="Abouelleil A."/>
            <person name="Cao P."/>
            <person name="Chapman S."/>
            <person name="Cusick C."/>
            <person name="Shea T."/>
            <person name="Young S."/>
            <person name="Neafsey D."/>
            <person name="Nusbaum C."/>
            <person name="Birren B."/>
        </authorList>
    </citation>
    <scope>NUCLEOTIDE SEQUENCE [LARGE SCALE GENOMIC DNA]</scope>
    <source>
        <strain evidence="1 3">4G2_DIV0659</strain>
    </source>
</reference>
<evidence type="ECO:0000313" key="1">
    <source>
        <dbReference type="EMBL" id="MEI5994602.1"/>
    </source>
</evidence>
<name>A0A242CGP0_9ENTE</name>
<dbReference type="RefSeq" id="WP_086329073.1">
    <property type="nucleotide sequence ID" value="NZ_NGLE02000001.1"/>
</dbReference>
<evidence type="ECO:0000313" key="3">
    <source>
        <dbReference type="Proteomes" id="UP000195139"/>
    </source>
</evidence>
<organism evidence="2">
    <name type="scientific">Candidatus Enterococcus mansonii</name>
    <dbReference type="NCBI Taxonomy" id="1834181"/>
    <lineage>
        <taxon>Bacteria</taxon>
        <taxon>Bacillati</taxon>
        <taxon>Bacillota</taxon>
        <taxon>Bacilli</taxon>
        <taxon>Lactobacillales</taxon>
        <taxon>Enterococcaceae</taxon>
        <taxon>Enterococcus</taxon>
    </lineage>
</organism>
<proteinExistence type="predicted"/>
<dbReference type="Proteomes" id="UP000195139">
    <property type="component" value="Unassembled WGS sequence"/>
</dbReference>
<dbReference type="AlphaFoldDB" id="A0A242CGP0"/>
<dbReference type="EMBL" id="NGLE01000001">
    <property type="protein sequence ID" value="OTO09414.1"/>
    <property type="molecule type" value="Genomic_DNA"/>
</dbReference>
<evidence type="ECO:0000313" key="2">
    <source>
        <dbReference type="EMBL" id="OTO09414.1"/>
    </source>
</evidence>
<keyword evidence="3" id="KW-1185">Reference proteome</keyword>
<comment type="caution">
    <text evidence="2">The sequence shown here is derived from an EMBL/GenBank/DDBJ whole genome shotgun (WGS) entry which is preliminary data.</text>
</comment>